<proteinExistence type="predicted"/>
<sequence>MNPHNWLSRLGKPPLDRWECQYCHAIGTYDELRAVACAYEYPPCPHCGQTPECALDCPGIAAALSSPDVHVAGTIDPTRCVAARDDVELGGPRCQELATHRTLFGRRCARHAEELRQTMRDPNTLGNVIAGVRTEEQIARVIVELPKGEQPS</sequence>
<reference evidence="1" key="1">
    <citation type="journal article" date="2015" name="Nature">
        <title>Complex archaea that bridge the gap between prokaryotes and eukaryotes.</title>
        <authorList>
            <person name="Spang A."/>
            <person name="Saw J.H."/>
            <person name="Jorgensen S.L."/>
            <person name="Zaremba-Niedzwiedzka K."/>
            <person name="Martijn J."/>
            <person name="Lind A.E."/>
            <person name="van Eijk R."/>
            <person name="Schleper C."/>
            <person name="Guy L."/>
            <person name="Ettema T.J."/>
        </authorList>
    </citation>
    <scope>NUCLEOTIDE SEQUENCE</scope>
</reference>
<accession>A0A0F9L080</accession>
<evidence type="ECO:0000313" key="1">
    <source>
        <dbReference type="EMBL" id="KKM80361.1"/>
    </source>
</evidence>
<comment type="caution">
    <text evidence="1">The sequence shown here is derived from an EMBL/GenBank/DDBJ whole genome shotgun (WGS) entry which is preliminary data.</text>
</comment>
<organism evidence="1">
    <name type="scientific">marine sediment metagenome</name>
    <dbReference type="NCBI Taxonomy" id="412755"/>
    <lineage>
        <taxon>unclassified sequences</taxon>
        <taxon>metagenomes</taxon>
        <taxon>ecological metagenomes</taxon>
    </lineage>
</organism>
<gene>
    <name evidence="1" type="ORF">LCGC14_1340580</name>
</gene>
<name>A0A0F9L080_9ZZZZ</name>
<protein>
    <submittedName>
        <fullName evidence="1">Uncharacterized protein</fullName>
    </submittedName>
</protein>
<dbReference type="AlphaFoldDB" id="A0A0F9L080"/>
<dbReference type="EMBL" id="LAZR01008197">
    <property type="protein sequence ID" value="KKM80361.1"/>
    <property type="molecule type" value="Genomic_DNA"/>
</dbReference>